<name>A0AAV5RIC4_STABA</name>
<keyword evidence="5" id="KW-1185">Reference proteome</keyword>
<feature type="compositionally biased region" description="Polar residues" evidence="3">
    <location>
        <begin position="1"/>
        <end position="11"/>
    </location>
</feature>
<dbReference type="InterPro" id="IPR028133">
    <property type="entry name" value="Dynamitin"/>
</dbReference>
<dbReference type="GO" id="GO:0007017">
    <property type="term" value="P:microtubule-based process"/>
    <property type="evidence" value="ECO:0007669"/>
    <property type="project" value="InterPro"/>
</dbReference>
<dbReference type="AlphaFoldDB" id="A0AAV5RIC4"/>
<organism evidence="4 5">
    <name type="scientific">Starmerella bacillaris</name>
    <name type="common">Yeast</name>
    <name type="synonym">Candida zemplinina</name>
    <dbReference type="NCBI Taxonomy" id="1247836"/>
    <lineage>
        <taxon>Eukaryota</taxon>
        <taxon>Fungi</taxon>
        <taxon>Dikarya</taxon>
        <taxon>Ascomycota</taxon>
        <taxon>Saccharomycotina</taxon>
        <taxon>Dipodascomycetes</taxon>
        <taxon>Dipodascales</taxon>
        <taxon>Trichomonascaceae</taxon>
        <taxon>Starmerella</taxon>
    </lineage>
</organism>
<evidence type="ECO:0000313" key="5">
    <source>
        <dbReference type="Proteomes" id="UP001362899"/>
    </source>
</evidence>
<accession>A0AAV5RIC4</accession>
<evidence type="ECO:0000256" key="3">
    <source>
        <dbReference type="SAM" id="MobiDB-lite"/>
    </source>
</evidence>
<keyword evidence="2" id="KW-0963">Cytoplasm</keyword>
<dbReference type="GO" id="GO:0005737">
    <property type="term" value="C:cytoplasm"/>
    <property type="evidence" value="ECO:0007669"/>
    <property type="project" value="UniProtKB-SubCell"/>
</dbReference>
<evidence type="ECO:0000256" key="1">
    <source>
        <dbReference type="ARBA" id="ARBA00004496"/>
    </source>
</evidence>
<comment type="caution">
    <text evidence="4">The sequence shown here is derived from an EMBL/GenBank/DDBJ whole genome shotgun (WGS) entry which is preliminary data.</text>
</comment>
<comment type="subcellular location">
    <subcellularLocation>
        <location evidence="1">Cytoplasm</location>
    </subcellularLocation>
</comment>
<dbReference type="Proteomes" id="UP001362899">
    <property type="component" value="Unassembled WGS sequence"/>
</dbReference>
<dbReference type="Pfam" id="PF04912">
    <property type="entry name" value="Dynamitin"/>
    <property type="match status" value="1"/>
</dbReference>
<feature type="region of interest" description="Disordered" evidence="3">
    <location>
        <begin position="1"/>
        <end position="20"/>
    </location>
</feature>
<gene>
    <name evidence="4" type="ORF">DASB73_017250</name>
</gene>
<dbReference type="GO" id="GO:0005869">
    <property type="term" value="C:dynactin complex"/>
    <property type="evidence" value="ECO:0007669"/>
    <property type="project" value="InterPro"/>
</dbReference>
<dbReference type="EMBL" id="BTGC01000003">
    <property type="protein sequence ID" value="GMM50767.1"/>
    <property type="molecule type" value="Genomic_DNA"/>
</dbReference>
<protein>
    <recommendedName>
        <fullName evidence="6">Dynactin subunit</fullName>
    </recommendedName>
</protein>
<evidence type="ECO:0000313" key="4">
    <source>
        <dbReference type="EMBL" id="GMM50767.1"/>
    </source>
</evidence>
<evidence type="ECO:0008006" key="6">
    <source>
        <dbReference type="Google" id="ProtNLM"/>
    </source>
</evidence>
<sequence length="283" mass="31814">MDTTIYETNPLSEDEEATTRSVSENENIITEYVSQNDAVSSLITSQEPYNIEEKIERIKKEIQEVAASGEFIEAVDLANMLKQVIKNNKTRSIRPIKKVNDLCGTGEEKESSTCNCGCNVNHSLQNPRPSFIDTPSFVALESRIANLESVCGISTSAYHEIRPIADVIDGMKKTIEYLQYDISKTADVGLNETASSSNIETKYRDQVDALYSRLANLDDAIRVLPSVTQRLQTLRFVHAEQISSARDNSELDSRLEAIQKNMEQWRLCLDKLEAKCDEFMLAS</sequence>
<reference evidence="4 5" key="1">
    <citation type="journal article" date="2023" name="Elife">
        <title>Identification of key yeast species and microbe-microbe interactions impacting larval growth of Drosophila in the wild.</title>
        <authorList>
            <person name="Mure A."/>
            <person name="Sugiura Y."/>
            <person name="Maeda R."/>
            <person name="Honda K."/>
            <person name="Sakurai N."/>
            <person name="Takahashi Y."/>
            <person name="Watada M."/>
            <person name="Katoh T."/>
            <person name="Gotoh A."/>
            <person name="Gotoh Y."/>
            <person name="Taniguchi I."/>
            <person name="Nakamura K."/>
            <person name="Hayashi T."/>
            <person name="Katayama T."/>
            <person name="Uemura T."/>
            <person name="Hattori Y."/>
        </authorList>
    </citation>
    <scope>NUCLEOTIDE SEQUENCE [LARGE SCALE GENOMIC DNA]</scope>
    <source>
        <strain evidence="4 5">SB-73</strain>
    </source>
</reference>
<dbReference type="PANTHER" id="PTHR15346">
    <property type="entry name" value="DYNACTIN SUBUNIT"/>
    <property type="match status" value="1"/>
</dbReference>
<evidence type="ECO:0000256" key="2">
    <source>
        <dbReference type="ARBA" id="ARBA00022490"/>
    </source>
</evidence>
<proteinExistence type="predicted"/>